<evidence type="ECO:0000313" key="1">
    <source>
        <dbReference type="EMBL" id="KGF35771.1"/>
    </source>
</evidence>
<dbReference type="Proteomes" id="UP000029556">
    <property type="component" value="Unassembled WGS sequence"/>
</dbReference>
<comment type="caution">
    <text evidence="1">The sequence shown here is derived from an EMBL/GenBank/DDBJ whole genome shotgun (WGS) entry which is preliminary data.</text>
</comment>
<name>A0A095ZN22_9BACT</name>
<protein>
    <submittedName>
        <fullName evidence="1">Uncharacterized protein</fullName>
    </submittedName>
</protein>
<proteinExistence type="predicted"/>
<evidence type="ECO:0000313" key="2">
    <source>
        <dbReference type="Proteomes" id="UP000029556"/>
    </source>
</evidence>
<sequence>MQINHQNDASTARKVGIFLVKLEFSRAKTSCLLPVCLLIFSRWHYFNCRFRGIKQIKYLTNLLLRSIIFQQRKTRKKLKISNDLPQKHQIKHHKSL</sequence>
<gene>
    <name evidence="1" type="ORF">HMPREF2137_04250</name>
</gene>
<dbReference type="AlphaFoldDB" id="A0A095ZN22"/>
<organism evidence="1 2">
    <name type="scientific">Hoylesella buccalis DNF00853</name>
    <dbReference type="NCBI Taxonomy" id="1401074"/>
    <lineage>
        <taxon>Bacteria</taxon>
        <taxon>Pseudomonadati</taxon>
        <taxon>Bacteroidota</taxon>
        <taxon>Bacteroidia</taxon>
        <taxon>Bacteroidales</taxon>
        <taxon>Prevotellaceae</taxon>
        <taxon>Hoylesella</taxon>
    </lineage>
</organism>
<reference evidence="1 2" key="1">
    <citation type="submission" date="2014-07" db="EMBL/GenBank/DDBJ databases">
        <authorList>
            <person name="McCorrison J."/>
            <person name="Sanka R."/>
            <person name="Torralba M."/>
            <person name="Gillis M."/>
            <person name="Haft D.H."/>
            <person name="Methe B."/>
            <person name="Sutton G."/>
            <person name="Nelson K.E."/>
        </authorList>
    </citation>
    <scope>NUCLEOTIDE SEQUENCE [LARGE SCALE GENOMIC DNA]</scope>
    <source>
        <strain evidence="1 2">DNF00853</strain>
    </source>
</reference>
<dbReference type="EMBL" id="JRNN01000036">
    <property type="protein sequence ID" value="KGF35771.1"/>
    <property type="molecule type" value="Genomic_DNA"/>
</dbReference>
<accession>A0A095ZN22</accession>